<dbReference type="EMBL" id="KF601291">
    <property type="protein sequence ID" value="AHB17947.1"/>
    <property type="molecule type" value="mRNA"/>
</dbReference>
<dbReference type="GO" id="GO:0004984">
    <property type="term" value="F:olfactory receptor activity"/>
    <property type="evidence" value="ECO:0007669"/>
    <property type="project" value="InterPro"/>
</dbReference>
<evidence type="ECO:0000256" key="9">
    <source>
        <dbReference type="ARBA" id="ARBA00023224"/>
    </source>
</evidence>
<keyword evidence="9 10" id="KW-0807">Transducer</keyword>
<feature type="transmembrane region" description="Helical" evidence="10">
    <location>
        <begin position="172"/>
        <end position="192"/>
    </location>
</feature>
<evidence type="ECO:0000256" key="10">
    <source>
        <dbReference type="RuleBase" id="RU351113"/>
    </source>
</evidence>
<keyword evidence="3 10" id="KW-0716">Sensory transduction</keyword>
<evidence type="ECO:0000313" key="11">
    <source>
        <dbReference type="EMBL" id="AHB17947.1"/>
    </source>
</evidence>
<feature type="transmembrane region" description="Helical" evidence="10">
    <location>
        <begin position="140"/>
        <end position="160"/>
    </location>
</feature>
<evidence type="ECO:0000256" key="2">
    <source>
        <dbReference type="ARBA" id="ARBA00022475"/>
    </source>
</evidence>
<comment type="caution">
    <text evidence="10">Lacks conserved residue(s) required for the propagation of feature annotation.</text>
</comment>
<dbReference type="GO" id="GO:0005549">
    <property type="term" value="F:odorant binding"/>
    <property type="evidence" value="ECO:0007669"/>
    <property type="project" value="InterPro"/>
</dbReference>
<dbReference type="PANTHER" id="PTHR21137">
    <property type="entry name" value="ODORANT RECEPTOR"/>
    <property type="match status" value="1"/>
</dbReference>
<dbReference type="GO" id="GO:0005886">
    <property type="term" value="C:plasma membrane"/>
    <property type="evidence" value="ECO:0007669"/>
    <property type="project" value="UniProtKB-SubCell"/>
</dbReference>
<comment type="subcellular location">
    <subcellularLocation>
        <location evidence="1 10">Cell membrane</location>
        <topology evidence="1 10">Multi-pass membrane protein</topology>
    </subcellularLocation>
</comment>
<evidence type="ECO:0000256" key="7">
    <source>
        <dbReference type="ARBA" id="ARBA00023136"/>
    </source>
</evidence>
<reference evidence="12" key="3">
    <citation type="submission" date="2015-02" db="EMBL/GenBank/DDBJ databases">
        <authorList>
            <person name="Torres C."/>
        </authorList>
    </citation>
    <scope>NUCLEOTIDE SEQUENCE</scope>
</reference>
<organism evidence="11">
    <name type="scientific">Locusta migratoria</name>
    <name type="common">Migratory locust</name>
    <dbReference type="NCBI Taxonomy" id="7004"/>
    <lineage>
        <taxon>Eukaryota</taxon>
        <taxon>Metazoa</taxon>
        <taxon>Ecdysozoa</taxon>
        <taxon>Arthropoda</taxon>
        <taxon>Hexapoda</taxon>
        <taxon>Insecta</taxon>
        <taxon>Pterygota</taxon>
        <taxon>Neoptera</taxon>
        <taxon>Polyneoptera</taxon>
        <taxon>Orthoptera</taxon>
        <taxon>Caelifera</taxon>
        <taxon>Acrididea</taxon>
        <taxon>Acridomorpha</taxon>
        <taxon>Acridoidea</taxon>
        <taxon>Acrididae</taxon>
        <taxon>Oedipodinae</taxon>
        <taxon>Locusta</taxon>
    </lineage>
</organism>
<feature type="transmembrane region" description="Helical" evidence="10">
    <location>
        <begin position="44"/>
        <end position="67"/>
    </location>
</feature>
<comment type="similarity">
    <text evidence="10">Belongs to the insect chemoreceptor superfamily. Heteromeric odorant receptor channel (TC 1.A.69) family.</text>
</comment>
<reference evidence="12" key="2">
    <citation type="journal article" date="2015" name="Cell. Mol. Life Sci.">
        <title>Identification and functional analysis of olfactory receptor family reveal unusual characteristics of the olfactory system in the migratory locust.</title>
        <authorList>
            <person name="Wang Z."/>
            <person name="Yang P."/>
            <person name="Chen D."/>
            <person name="Jiang F."/>
            <person name="Li Y."/>
            <person name="Wang X."/>
            <person name="Kang L."/>
        </authorList>
    </citation>
    <scope>NUCLEOTIDE SEQUENCE</scope>
</reference>
<evidence type="ECO:0000256" key="4">
    <source>
        <dbReference type="ARBA" id="ARBA00022692"/>
    </source>
</evidence>
<evidence type="ECO:0000256" key="3">
    <source>
        <dbReference type="ARBA" id="ARBA00022606"/>
    </source>
</evidence>
<dbReference type="GO" id="GO:0007165">
    <property type="term" value="P:signal transduction"/>
    <property type="evidence" value="ECO:0007669"/>
    <property type="project" value="UniProtKB-KW"/>
</dbReference>
<keyword evidence="6 10" id="KW-1133">Transmembrane helix</keyword>
<feature type="transmembrane region" description="Helical" evidence="10">
    <location>
        <begin position="79"/>
        <end position="99"/>
    </location>
</feature>
<proteinExistence type="evidence at transcript level"/>
<keyword evidence="8 10" id="KW-0675">Receptor</keyword>
<evidence type="ECO:0000256" key="8">
    <source>
        <dbReference type="ARBA" id="ARBA00023170"/>
    </source>
</evidence>
<reference evidence="11" key="1">
    <citation type="submission" date="2013-08" db="EMBL/GenBank/DDBJ databases">
        <title>Research of the functions of LmigORs.</title>
        <authorList>
            <person name="You Y."/>
            <person name="Zhang L."/>
            <person name="Guo M."/>
            <person name="Zhang L."/>
        </authorList>
    </citation>
    <scope>NUCLEOTIDE SEQUENCE</scope>
</reference>
<keyword evidence="5 10" id="KW-0552">Olfaction</keyword>
<evidence type="ECO:0000256" key="6">
    <source>
        <dbReference type="ARBA" id="ARBA00022989"/>
    </source>
</evidence>
<protein>
    <recommendedName>
        <fullName evidence="10">Odorant receptor</fullName>
    </recommendedName>
</protein>
<feature type="transmembrane region" description="Helical" evidence="10">
    <location>
        <begin position="204"/>
        <end position="224"/>
    </location>
</feature>
<dbReference type="AlphaFoldDB" id="V5QQK8"/>
<keyword evidence="4 10" id="KW-0812">Transmembrane</keyword>
<evidence type="ECO:0000313" key="12">
    <source>
        <dbReference type="EMBL" id="ALD51451.1"/>
    </source>
</evidence>
<name>V5QQK8_LOCMI</name>
<dbReference type="EMBL" id="KP843315">
    <property type="protein sequence ID" value="ALD51451.1"/>
    <property type="molecule type" value="mRNA"/>
</dbReference>
<evidence type="ECO:0000256" key="1">
    <source>
        <dbReference type="ARBA" id="ARBA00004651"/>
    </source>
</evidence>
<evidence type="ECO:0000256" key="5">
    <source>
        <dbReference type="ARBA" id="ARBA00022725"/>
    </source>
</evidence>
<keyword evidence="2" id="KW-1003">Cell membrane</keyword>
<sequence length="408" mass="44364">MAKYSVRGGGGGAPALDLRLQLRLLRLAGAWGPSPSASSTSLPYAGYSAAVVLLLLAFVGSQVSAMLHFWGDILSVTTNACVTFTYTMAMFKLLVVLIMRPSAEYLIQELNRCMQEYGRDLSSEKAAVLARCGRLSRHVAAAHVAIGAVAYVCGVALPAARGRLCPSAACRAADGFPVLVWYPFPFTVSPAYELVFAAVSLDFFYGYILSTTLDGFFVTLIIYVSGQLRLLNLMAQNVCAGAGGGGSEASEQRVRDRLAQCVRYHTDVDRCVQRLSALLGPILLGQVLADVVTISATAFVTTTGKTDSGWVFKYGSYLAAIAEQLLLYCWFGNDVLTESERLQLSAYSSQWVSAPARFRKGLLVFLCRAHRPLRLTASKFYTISRETFLLLMNASFSYYAVLRQLNSD</sequence>
<accession>V5QQK8</accession>
<keyword evidence="7 10" id="KW-0472">Membrane</keyword>
<dbReference type="Pfam" id="PF02949">
    <property type="entry name" value="7tm_6"/>
    <property type="match status" value="1"/>
</dbReference>
<dbReference type="PANTHER" id="PTHR21137:SF35">
    <property type="entry name" value="ODORANT RECEPTOR 19A-RELATED"/>
    <property type="match status" value="1"/>
</dbReference>
<dbReference type="InterPro" id="IPR004117">
    <property type="entry name" value="7tm6_olfct_rcpt"/>
</dbReference>